<dbReference type="STRING" id="1797197.A2Y75_03180"/>
<gene>
    <name evidence="1" type="ORF">A2Y75_03180</name>
</gene>
<accession>A0A1F2WH03</accession>
<proteinExistence type="predicted"/>
<protein>
    <recommendedName>
        <fullName evidence="3">Methionine synthase</fullName>
    </recommendedName>
</protein>
<dbReference type="InterPro" id="IPR038071">
    <property type="entry name" value="UROD/MetE-like_sf"/>
</dbReference>
<dbReference type="SUPFAM" id="SSF51726">
    <property type="entry name" value="UROD/MetE-like"/>
    <property type="match status" value="1"/>
</dbReference>
<dbReference type="Proteomes" id="UP000177876">
    <property type="component" value="Unassembled WGS sequence"/>
</dbReference>
<reference evidence="1 2" key="1">
    <citation type="journal article" date="2016" name="Nat. Commun.">
        <title>Thousands of microbial genomes shed light on interconnected biogeochemical processes in an aquifer system.</title>
        <authorList>
            <person name="Anantharaman K."/>
            <person name="Brown C.T."/>
            <person name="Hug L.A."/>
            <person name="Sharon I."/>
            <person name="Castelle C.J."/>
            <person name="Probst A.J."/>
            <person name="Thomas B.C."/>
            <person name="Singh A."/>
            <person name="Wilkins M.J."/>
            <person name="Karaoz U."/>
            <person name="Brodie E.L."/>
            <person name="Williams K.H."/>
            <person name="Hubbard S.S."/>
            <person name="Banfield J.F."/>
        </authorList>
    </citation>
    <scope>NUCLEOTIDE SEQUENCE [LARGE SCALE GENOMIC DNA]</scope>
</reference>
<organism evidence="1 2">
    <name type="scientific">Candidatus Solincola sediminis</name>
    <dbReference type="NCBI Taxonomy" id="1797199"/>
    <lineage>
        <taxon>Bacteria</taxon>
        <taxon>Bacillati</taxon>
        <taxon>Actinomycetota</taxon>
        <taxon>Candidatus Geothermincolia</taxon>
        <taxon>Candidatus Geothermincolales</taxon>
        <taxon>Candidatus Geothermincolaceae</taxon>
        <taxon>Candidatus Solincola</taxon>
    </lineage>
</organism>
<sequence length="345" mass="37937">MSFEPAGTAMAIGSLPYTDPQEAVDVTLKYLWDCPTWPQLPNRDFRENMYAQYSEGLPGIVVDSERRKVYCDTTGDLLQEIEAVYQAYLDEDYSKFGISPDYAAGLYAFADRVQSEGRTYPILKGQVTGPVSFGLTVLDENNRPILYNDDLAGAMLKLLNLKARWMEAFLRETGAGEDVLIFFDEPYLVSVGSALVAVSPEQVVDYIKECAEGLTCLTGSHCCGNTDWTWLFQSGLDVVNFDAYQYMESMALYPGELAKFLEDGGTLAWGIVPNNEHILEETADSLVALFEEGVKLLASRGVDPELLRERATITPACGLEGVSGELAAKAYELTAAVAALLRGEE</sequence>
<dbReference type="Gene3D" id="3.20.20.210">
    <property type="match status" value="1"/>
</dbReference>
<comment type="caution">
    <text evidence="1">The sequence shown here is derived from an EMBL/GenBank/DDBJ whole genome shotgun (WGS) entry which is preliminary data.</text>
</comment>
<evidence type="ECO:0008006" key="3">
    <source>
        <dbReference type="Google" id="ProtNLM"/>
    </source>
</evidence>
<evidence type="ECO:0000313" key="2">
    <source>
        <dbReference type="Proteomes" id="UP000177876"/>
    </source>
</evidence>
<evidence type="ECO:0000313" key="1">
    <source>
        <dbReference type="EMBL" id="OFW56139.1"/>
    </source>
</evidence>
<dbReference type="AlphaFoldDB" id="A0A1F2WH03"/>
<dbReference type="EMBL" id="MELK01000048">
    <property type="protein sequence ID" value="OFW56139.1"/>
    <property type="molecule type" value="Genomic_DNA"/>
</dbReference>
<name>A0A1F2WH03_9ACTN</name>